<dbReference type="Pfam" id="PF25087">
    <property type="entry name" value="GMPPB_C"/>
    <property type="match status" value="1"/>
</dbReference>
<name>A0ABX1R5V1_9ALTE</name>
<comment type="cofactor">
    <cofactor evidence="18">
        <name>Mg(2+)</name>
        <dbReference type="ChEBI" id="CHEBI:18420"/>
    </cofactor>
    <text evidence="18">Binds 1 Mg(2+) ion per subunit.</text>
</comment>
<reference evidence="21 22" key="1">
    <citation type="submission" date="2020-03" db="EMBL/GenBank/DDBJ databases">
        <title>Alteromonas ponticola sp. nov., isolated from seawater.</title>
        <authorList>
            <person name="Yoon J.-H."/>
            <person name="Kim Y.-O."/>
        </authorList>
    </citation>
    <scope>NUCLEOTIDE SEQUENCE [LARGE SCALE GENOMIC DNA]</scope>
    <source>
        <strain evidence="21 22">MYP5</strain>
    </source>
</reference>
<keyword evidence="6 18" id="KW-0548">Nucleotidyltransferase</keyword>
<feature type="region of interest" description="Linker" evidence="18">
    <location>
        <begin position="227"/>
        <end position="247"/>
    </location>
</feature>
<feature type="binding site" evidence="18">
    <location>
        <begin position="8"/>
        <end position="11"/>
    </location>
    <ligand>
        <name>UDP-N-acetyl-alpha-D-glucosamine</name>
        <dbReference type="ChEBI" id="CHEBI:57705"/>
    </ligand>
</feature>
<evidence type="ECO:0000259" key="19">
    <source>
        <dbReference type="Pfam" id="PF12804"/>
    </source>
</evidence>
<evidence type="ECO:0000256" key="12">
    <source>
        <dbReference type="ARBA" id="ARBA00023268"/>
    </source>
</evidence>
<comment type="caution">
    <text evidence="18">Lacks conserved residue(s) required for the propagation of feature annotation.</text>
</comment>
<evidence type="ECO:0000259" key="20">
    <source>
        <dbReference type="Pfam" id="PF25087"/>
    </source>
</evidence>
<dbReference type="HAMAP" id="MF_01631">
    <property type="entry name" value="GlmU"/>
    <property type="match status" value="1"/>
</dbReference>
<evidence type="ECO:0000256" key="15">
    <source>
        <dbReference type="ARBA" id="ARBA00048247"/>
    </source>
</evidence>
<feature type="domain" description="MobA-like NTP transferase" evidence="19">
    <location>
        <begin position="5"/>
        <end position="127"/>
    </location>
</feature>
<gene>
    <name evidence="18 21" type="primary">glmU</name>
    <name evidence="21" type="ORF">HCJ96_12440</name>
</gene>
<keyword evidence="7 18" id="KW-0479">Metal-binding</keyword>
<evidence type="ECO:0000256" key="3">
    <source>
        <dbReference type="ARBA" id="ARBA00007947"/>
    </source>
</evidence>
<dbReference type="EC" id="2.3.1.157" evidence="18"/>
<evidence type="ECO:0000256" key="17">
    <source>
        <dbReference type="ARBA" id="ARBA00049628"/>
    </source>
</evidence>
<feature type="binding site" evidence="18">
    <location>
        <position position="151"/>
    </location>
    <ligand>
        <name>UDP-N-acetyl-alpha-D-glucosamine</name>
        <dbReference type="ChEBI" id="CHEBI:57705"/>
    </ligand>
</feature>
<dbReference type="InterPro" id="IPR056729">
    <property type="entry name" value="GMPPB_C"/>
</dbReference>
<evidence type="ECO:0000256" key="13">
    <source>
        <dbReference type="ARBA" id="ARBA00023315"/>
    </source>
</evidence>
<dbReference type="PANTHER" id="PTHR43584">
    <property type="entry name" value="NUCLEOTIDYL TRANSFERASE"/>
    <property type="match status" value="1"/>
</dbReference>
<feature type="active site" description="Proton acceptor" evidence="18">
    <location>
        <position position="360"/>
    </location>
</feature>
<keyword evidence="4 18" id="KW-0963">Cytoplasm</keyword>
<organism evidence="21 22">
    <name type="scientific">Alteromonas ponticola</name>
    <dbReference type="NCBI Taxonomy" id="2720613"/>
    <lineage>
        <taxon>Bacteria</taxon>
        <taxon>Pseudomonadati</taxon>
        <taxon>Pseudomonadota</taxon>
        <taxon>Gammaproteobacteria</taxon>
        <taxon>Alteromonadales</taxon>
        <taxon>Alteromonadaceae</taxon>
        <taxon>Alteromonas/Salinimonas group</taxon>
        <taxon>Alteromonas</taxon>
    </lineage>
</organism>
<dbReference type="InterPro" id="IPR050065">
    <property type="entry name" value="GlmU-like"/>
</dbReference>
<keyword evidence="14 18" id="KW-0961">Cell wall biogenesis/degradation</keyword>
<feature type="binding site" evidence="18">
    <location>
        <position position="137"/>
    </location>
    <ligand>
        <name>UDP-N-acetyl-alpha-D-glucosamine</name>
        <dbReference type="ChEBI" id="CHEBI:57705"/>
    </ligand>
</feature>
<comment type="subcellular location">
    <subcellularLocation>
        <location evidence="1 18">Cytoplasm</location>
    </subcellularLocation>
</comment>
<feature type="binding site" evidence="18">
    <location>
        <position position="224"/>
    </location>
    <ligand>
        <name>UDP-N-acetyl-alpha-D-glucosamine</name>
        <dbReference type="ChEBI" id="CHEBI:57705"/>
    </ligand>
</feature>
<feature type="binding site" evidence="18">
    <location>
        <begin position="78"/>
        <end position="79"/>
    </location>
    <ligand>
        <name>UDP-N-acetyl-alpha-D-glucosamine</name>
        <dbReference type="ChEBI" id="CHEBI:57705"/>
    </ligand>
</feature>
<comment type="pathway">
    <text evidence="18">Nucleotide-sugar biosynthesis; UDP-N-acetyl-alpha-D-glucosamine biosynthesis; N-acetyl-alpha-D-glucosamine 1-phosphate from alpha-D-glucosamine 6-phosphate (route II): step 2/2.</text>
</comment>
<dbReference type="InterPro" id="IPR005882">
    <property type="entry name" value="Bifunctional_GlmU"/>
</dbReference>
<comment type="catalytic activity">
    <reaction evidence="16 18">
        <text>N-acetyl-alpha-D-glucosamine 1-phosphate + UTP + H(+) = UDP-N-acetyl-alpha-D-glucosamine + diphosphate</text>
        <dbReference type="Rhea" id="RHEA:13509"/>
        <dbReference type="ChEBI" id="CHEBI:15378"/>
        <dbReference type="ChEBI" id="CHEBI:33019"/>
        <dbReference type="ChEBI" id="CHEBI:46398"/>
        <dbReference type="ChEBI" id="CHEBI:57705"/>
        <dbReference type="ChEBI" id="CHEBI:57776"/>
        <dbReference type="EC" id="2.7.7.23"/>
    </reaction>
</comment>
<feature type="domain" description="Mannose-1-phosphate guanyltransferase C-terminal" evidence="20">
    <location>
        <begin position="260"/>
        <end position="341"/>
    </location>
</feature>
<keyword evidence="9 18" id="KW-0460">Magnesium</keyword>
<sequence length="455" mass="48156">MAFSVVILAAGKGTRMKSSLPKVLHKVGGIPMVQRIINTVEAMSAQQVHLVYGHGGDQLKEAITGQHLNWCLQGEQLGTGHAVQQAAEHLQDDEDVMILVGDAPLIQQQTLERLVAVKRECDLALLTVELDDPTGMGRIIRNGEQITAIVEHKDASEAQQRIREINTGMMIMGGADLKRWLNALGNDNAQGEYYLTDVIAMAAQEGKVIKAAQPDTAVEVEGVNNRMHLAGIERALQQREAVTLMTNGATLADPARIDVRGQVTTGQDVFIDVNVVLQGSVKIGHNVSIGANCILIDCEIGDNTVIEPQSVIEGAQVGEGCTVGPFARLRPGAVMKASAKVGNFVEMKKSVLGEGAKANHLTYLGDAEVGANANIGAGTITCNYDGVNKSKTIIGANAFIGSNSSLVAPVKIGDGATVGAGSVITSEVRDDALAVARGKQRNIEGWNRPEKKAES</sequence>
<keyword evidence="13 18" id="KW-0012">Acyltransferase</keyword>
<feature type="binding site" evidence="18">
    <location>
        <position position="348"/>
    </location>
    <ligand>
        <name>UDP-N-acetyl-alpha-D-glucosamine</name>
        <dbReference type="ChEBI" id="CHEBI:57705"/>
    </ligand>
</feature>
<feature type="binding site" evidence="18">
    <location>
        <position position="402"/>
    </location>
    <ligand>
        <name>acetyl-CoA</name>
        <dbReference type="ChEBI" id="CHEBI:57288"/>
    </ligand>
</feature>
<keyword evidence="8 18" id="KW-0677">Repeat</keyword>
<feature type="region of interest" description="Pyrophosphorylase" evidence="18">
    <location>
        <begin position="1"/>
        <end position="226"/>
    </location>
</feature>
<evidence type="ECO:0000256" key="6">
    <source>
        <dbReference type="ARBA" id="ARBA00022695"/>
    </source>
</evidence>
<evidence type="ECO:0000256" key="8">
    <source>
        <dbReference type="ARBA" id="ARBA00022737"/>
    </source>
</evidence>
<evidence type="ECO:0000256" key="10">
    <source>
        <dbReference type="ARBA" id="ARBA00022960"/>
    </source>
</evidence>
<feature type="binding site" evidence="18">
    <location>
        <position position="420"/>
    </location>
    <ligand>
        <name>acetyl-CoA</name>
        <dbReference type="ChEBI" id="CHEBI:57288"/>
    </ligand>
</feature>
<evidence type="ECO:0000256" key="5">
    <source>
        <dbReference type="ARBA" id="ARBA00022679"/>
    </source>
</evidence>
<dbReference type="SUPFAM" id="SSF53448">
    <property type="entry name" value="Nucleotide-diphospho-sugar transferases"/>
    <property type="match status" value="1"/>
</dbReference>
<feature type="binding site" evidence="18">
    <location>
        <position position="437"/>
    </location>
    <ligand>
        <name>acetyl-CoA</name>
        <dbReference type="ChEBI" id="CHEBI:57288"/>
    </ligand>
</feature>
<dbReference type="InterPro" id="IPR001451">
    <property type="entry name" value="Hexapep"/>
</dbReference>
<keyword evidence="5 18" id="KW-0808">Transferase</keyword>
<feature type="binding site" evidence="18">
    <location>
        <position position="224"/>
    </location>
    <ligand>
        <name>Mg(2+)</name>
        <dbReference type="ChEBI" id="CHEBI:18420"/>
    </ligand>
</feature>
<dbReference type="EC" id="2.7.7.23" evidence="18"/>
<dbReference type="InterPro" id="IPR025877">
    <property type="entry name" value="MobA-like_NTP_Trfase"/>
</dbReference>
<dbReference type="EMBL" id="JAATNW010000006">
    <property type="protein sequence ID" value="NMH60837.1"/>
    <property type="molecule type" value="Genomic_DNA"/>
</dbReference>
<feature type="binding site" evidence="18">
    <location>
        <position position="22"/>
    </location>
    <ligand>
        <name>UDP-N-acetyl-alpha-D-glucosamine</name>
        <dbReference type="ChEBI" id="CHEBI:57705"/>
    </ligand>
</feature>
<feature type="region of interest" description="N-acetyltransferase" evidence="18">
    <location>
        <begin position="248"/>
        <end position="455"/>
    </location>
</feature>
<dbReference type="PANTHER" id="PTHR43584:SF3">
    <property type="entry name" value="BIFUNCTIONAL PROTEIN GLMU"/>
    <property type="match status" value="1"/>
</dbReference>
<keyword evidence="22" id="KW-1185">Reference proteome</keyword>
<dbReference type="Pfam" id="PF12804">
    <property type="entry name" value="NTP_transf_3"/>
    <property type="match status" value="1"/>
</dbReference>
<dbReference type="PROSITE" id="PS00101">
    <property type="entry name" value="HEXAPEP_TRANSFERASES"/>
    <property type="match status" value="1"/>
</dbReference>
<feature type="binding site" evidence="18">
    <location>
        <position position="377"/>
    </location>
    <ligand>
        <name>acetyl-CoA</name>
        <dbReference type="ChEBI" id="CHEBI:57288"/>
    </ligand>
</feature>
<dbReference type="Proteomes" id="UP000709336">
    <property type="component" value="Unassembled WGS sequence"/>
</dbReference>
<evidence type="ECO:0000256" key="1">
    <source>
        <dbReference type="ARBA" id="ARBA00004496"/>
    </source>
</evidence>
<evidence type="ECO:0000256" key="2">
    <source>
        <dbReference type="ARBA" id="ARBA00007707"/>
    </source>
</evidence>
<dbReference type="InterPro" id="IPR038009">
    <property type="entry name" value="GlmU_C_LbH"/>
</dbReference>
<evidence type="ECO:0000256" key="7">
    <source>
        <dbReference type="ARBA" id="ARBA00022723"/>
    </source>
</evidence>
<evidence type="ECO:0000256" key="11">
    <source>
        <dbReference type="ARBA" id="ARBA00022984"/>
    </source>
</evidence>
<keyword evidence="11 18" id="KW-0573">Peptidoglycan synthesis</keyword>
<feature type="binding site" evidence="18">
    <location>
        <position position="73"/>
    </location>
    <ligand>
        <name>UDP-N-acetyl-alpha-D-glucosamine</name>
        <dbReference type="ChEBI" id="CHEBI:57705"/>
    </ligand>
</feature>
<dbReference type="InterPro" id="IPR018357">
    <property type="entry name" value="Hexapep_transf_CS"/>
</dbReference>
<comment type="pathway">
    <text evidence="18">Nucleotide-sugar biosynthesis; UDP-N-acetyl-alpha-D-glucosamine biosynthesis; UDP-N-acetyl-alpha-D-glucosamine from N-acetyl-alpha-D-glucosamine 1-phosphate: step 1/1.</text>
</comment>
<dbReference type="GO" id="GO:0003977">
    <property type="term" value="F:UDP-N-acetylglucosamine diphosphorylase activity"/>
    <property type="evidence" value="ECO:0007669"/>
    <property type="project" value="UniProtKB-EC"/>
</dbReference>
<dbReference type="InterPro" id="IPR029044">
    <property type="entry name" value="Nucleotide-diphossugar_trans"/>
</dbReference>
<feature type="binding site" evidence="18">
    <location>
        <begin position="383"/>
        <end position="384"/>
    </location>
    <ligand>
        <name>acetyl-CoA</name>
        <dbReference type="ChEBI" id="CHEBI:57288"/>
    </ligand>
</feature>
<protein>
    <recommendedName>
        <fullName evidence="18">Bifunctional protein GlmU</fullName>
    </recommendedName>
    <domain>
        <recommendedName>
            <fullName evidence="18">UDP-N-acetylglucosamine pyrophosphorylase</fullName>
            <ecNumber evidence="18">2.7.7.23</ecNumber>
        </recommendedName>
        <alternativeName>
            <fullName evidence="18">N-acetylglucosamine-1-phosphate uridyltransferase</fullName>
        </alternativeName>
    </domain>
    <domain>
        <recommendedName>
            <fullName evidence="18">Glucosamine-1-phosphate N-acetyltransferase</fullName>
            <ecNumber evidence="18">2.3.1.157</ecNumber>
        </recommendedName>
    </domain>
</protein>
<feature type="binding site" evidence="18">
    <location>
        <position position="166"/>
    </location>
    <ligand>
        <name>UDP-N-acetyl-alpha-D-glucosamine</name>
        <dbReference type="ChEBI" id="CHEBI:57705"/>
    </ligand>
</feature>
<feature type="binding site" evidence="18">
    <location>
        <position position="374"/>
    </location>
    <ligand>
        <name>UDP-N-acetyl-alpha-D-glucosamine</name>
        <dbReference type="ChEBI" id="CHEBI:57705"/>
    </ligand>
</feature>
<proteinExistence type="inferred from homology"/>
<accession>A0ABX1R5V1</accession>
<dbReference type="CDD" id="cd03353">
    <property type="entry name" value="LbH_GlmU_C"/>
    <property type="match status" value="1"/>
</dbReference>
<feature type="binding site" evidence="18">
    <location>
        <position position="102"/>
    </location>
    <ligand>
        <name>Mg(2+)</name>
        <dbReference type="ChEBI" id="CHEBI:18420"/>
    </ligand>
</feature>
<dbReference type="GO" id="GO:0019134">
    <property type="term" value="F:glucosamine-1-phosphate N-acetyltransferase activity"/>
    <property type="evidence" value="ECO:0007669"/>
    <property type="project" value="UniProtKB-EC"/>
</dbReference>
<comment type="function">
    <text evidence="17 18">Catalyzes the last two sequential reactions in the de novo biosynthetic pathway for UDP-N-acetylglucosamine (UDP-GlcNAc). The C-terminal domain catalyzes the transfer of acetyl group from acetyl coenzyme A to glucosamine-1-phosphate (GlcN-1-P) to produce N-acetylglucosamine-1-phosphate (GlcNAc-1-P), which is converted into UDP-GlcNAc by the transfer of uridine 5-monophosphate (from uridine 5-triphosphate), a reaction catalyzed by the N-terminal domain.</text>
</comment>
<evidence type="ECO:0000256" key="14">
    <source>
        <dbReference type="ARBA" id="ARBA00023316"/>
    </source>
</evidence>
<dbReference type="RefSeq" id="WP_169211387.1">
    <property type="nucleotide sequence ID" value="NZ_JAATNW010000006.1"/>
</dbReference>
<comment type="similarity">
    <text evidence="2 18">In the C-terminal section; belongs to the transferase hexapeptide repeat family.</text>
</comment>
<evidence type="ECO:0000313" key="21">
    <source>
        <dbReference type="EMBL" id="NMH60837.1"/>
    </source>
</evidence>
<evidence type="ECO:0000256" key="18">
    <source>
        <dbReference type="HAMAP-Rule" id="MF_01631"/>
    </source>
</evidence>
<evidence type="ECO:0000256" key="4">
    <source>
        <dbReference type="ARBA" id="ARBA00022490"/>
    </source>
</evidence>
<comment type="catalytic activity">
    <reaction evidence="15 18">
        <text>alpha-D-glucosamine 1-phosphate + acetyl-CoA = N-acetyl-alpha-D-glucosamine 1-phosphate + CoA + H(+)</text>
        <dbReference type="Rhea" id="RHEA:13725"/>
        <dbReference type="ChEBI" id="CHEBI:15378"/>
        <dbReference type="ChEBI" id="CHEBI:57287"/>
        <dbReference type="ChEBI" id="CHEBI:57288"/>
        <dbReference type="ChEBI" id="CHEBI:57776"/>
        <dbReference type="ChEBI" id="CHEBI:58516"/>
        <dbReference type="EC" id="2.3.1.157"/>
    </reaction>
</comment>
<keyword evidence="12 18" id="KW-0511">Multifunctional enzyme</keyword>
<dbReference type="Gene3D" id="2.160.10.10">
    <property type="entry name" value="Hexapeptide repeat proteins"/>
    <property type="match status" value="1"/>
</dbReference>
<dbReference type="Pfam" id="PF14602">
    <property type="entry name" value="Hexapep_2"/>
    <property type="match status" value="1"/>
</dbReference>
<dbReference type="CDD" id="cd02540">
    <property type="entry name" value="GT2_GlmU_N_bac"/>
    <property type="match status" value="1"/>
</dbReference>
<dbReference type="SUPFAM" id="SSF51161">
    <property type="entry name" value="Trimeric LpxA-like enzymes"/>
    <property type="match status" value="1"/>
</dbReference>
<feature type="binding site" evidence="18">
    <location>
        <position position="363"/>
    </location>
    <ligand>
        <name>UDP-N-acetyl-alpha-D-glucosamine</name>
        <dbReference type="ChEBI" id="CHEBI:57705"/>
    </ligand>
</feature>
<comment type="similarity">
    <text evidence="3 18">In the N-terminal section; belongs to the N-acetylglucosamine-1-phosphate uridyltransferase family.</text>
</comment>
<evidence type="ECO:0000256" key="16">
    <source>
        <dbReference type="ARBA" id="ARBA00048493"/>
    </source>
</evidence>
<comment type="subunit">
    <text evidence="18">Homotrimer.</text>
</comment>
<dbReference type="NCBIfam" id="TIGR01173">
    <property type="entry name" value="glmU"/>
    <property type="match status" value="1"/>
</dbReference>
<dbReference type="InterPro" id="IPR011004">
    <property type="entry name" value="Trimer_LpxA-like_sf"/>
</dbReference>
<feature type="binding site" evidence="18">
    <location>
        <position position="330"/>
    </location>
    <ligand>
        <name>UDP-N-acetyl-alpha-D-glucosamine</name>
        <dbReference type="ChEBI" id="CHEBI:57705"/>
    </ligand>
</feature>
<comment type="caution">
    <text evidence="21">The sequence shown here is derived from an EMBL/GenBank/DDBJ whole genome shotgun (WGS) entry which is preliminary data.</text>
</comment>
<dbReference type="Gene3D" id="3.90.550.10">
    <property type="entry name" value="Spore Coat Polysaccharide Biosynthesis Protein SpsA, Chain A"/>
    <property type="match status" value="1"/>
</dbReference>
<keyword evidence="10 18" id="KW-0133">Cell shape</keyword>
<evidence type="ECO:0000256" key="9">
    <source>
        <dbReference type="ARBA" id="ARBA00022842"/>
    </source>
</evidence>
<evidence type="ECO:0000313" key="22">
    <source>
        <dbReference type="Proteomes" id="UP000709336"/>
    </source>
</evidence>
<comment type="pathway">
    <text evidence="18">Bacterial outer membrane biogenesis; LPS lipid A biosynthesis.</text>
</comment>